<evidence type="ECO:0000256" key="7">
    <source>
        <dbReference type="ARBA" id="ARBA00024448"/>
    </source>
</evidence>
<evidence type="ECO:0000256" key="12">
    <source>
        <dbReference type="ARBA" id="ARBA00026218"/>
    </source>
</evidence>
<dbReference type="InterPro" id="IPR015797">
    <property type="entry name" value="NUDIX_hydrolase-like_dom_sf"/>
</dbReference>
<comment type="cofactor">
    <cofactor evidence="1">
        <name>Mg(2+)</name>
        <dbReference type="ChEBI" id="CHEBI:18420"/>
    </cofactor>
</comment>
<dbReference type="EC" id="3.6.1.56" evidence="11"/>
<evidence type="ECO:0000256" key="17">
    <source>
        <dbReference type="ARBA" id="ARBA00032071"/>
    </source>
</evidence>
<evidence type="ECO:0000256" key="1">
    <source>
        <dbReference type="ARBA" id="ARBA00001946"/>
    </source>
</evidence>
<feature type="domain" description="Nudix hydrolase" evidence="22">
    <location>
        <begin position="6"/>
        <end position="139"/>
    </location>
</feature>
<comment type="catalytic activity">
    <reaction evidence="19">
        <text>O(6)-methyl-dGTP + H2O = O(6)-methyl-dGMP + diphosphate + H(+)</text>
        <dbReference type="Rhea" id="RHEA:67600"/>
        <dbReference type="ChEBI" id="CHEBI:15377"/>
        <dbReference type="ChEBI" id="CHEBI:15378"/>
        <dbReference type="ChEBI" id="CHEBI:33019"/>
        <dbReference type="ChEBI" id="CHEBI:169974"/>
        <dbReference type="ChEBI" id="CHEBI:169975"/>
    </reaction>
    <physiologicalReaction direction="left-to-right" evidence="19">
        <dbReference type="Rhea" id="RHEA:67601"/>
    </physiologicalReaction>
</comment>
<evidence type="ECO:0000256" key="11">
    <source>
        <dbReference type="ARBA" id="ARBA00026103"/>
    </source>
</evidence>
<comment type="catalytic activity">
    <reaction evidence="10">
        <text>2-oxo-ATP + H2O = 2-oxo-AMP + diphosphate + H(+)</text>
        <dbReference type="Rhea" id="RHEA:67392"/>
        <dbReference type="ChEBI" id="CHEBI:15377"/>
        <dbReference type="ChEBI" id="CHEBI:15378"/>
        <dbReference type="ChEBI" id="CHEBI:33019"/>
        <dbReference type="ChEBI" id="CHEBI:71395"/>
        <dbReference type="ChEBI" id="CHEBI:172878"/>
    </reaction>
    <physiologicalReaction direction="left-to-right" evidence="10">
        <dbReference type="Rhea" id="RHEA:67393"/>
    </physiologicalReaction>
</comment>
<comment type="function">
    <text evidence="21">Oxidized purine nucleoside triphosphate hydrolase which is a prominent sanitizer of the oxidized nucleotide pool. Catalyzes the hydrolysis of 2-oxo-dATP (2-hydroxy-dATP) into 2-oxo-dAMP. Also has a significant hydrolase activity toward 2-oxo-ATP, 8-oxo-dGTP and 8-oxo-dATP. Through the hydrolysis of oxidized purine nucleoside triphosphates, prevents their incorporation into DNA and the subsequent transversions A:T to C:G and G:C to T:A. Also catalyzes the hydrolysis of methylated purine nucleoside triphosphate preventing their integration into DNA. Through this antimutagenic activity protects cells from oxidative stress.</text>
</comment>
<evidence type="ECO:0000256" key="15">
    <source>
        <dbReference type="ARBA" id="ARBA00030682"/>
    </source>
</evidence>
<evidence type="ECO:0000256" key="18">
    <source>
        <dbReference type="ARBA" id="ARBA00048002"/>
    </source>
</evidence>
<dbReference type="PROSITE" id="PS51462">
    <property type="entry name" value="NUDIX"/>
    <property type="match status" value="1"/>
</dbReference>
<dbReference type="GO" id="GO:0042262">
    <property type="term" value="P:DNA protection"/>
    <property type="evidence" value="ECO:0007669"/>
    <property type="project" value="InterPro"/>
</dbReference>
<dbReference type="GO" id="GO:0005737">
    <property type="term" value="C:cytoplasm"/>
    <property type="evidence" value="ECO:0007669"/>
    <property type="project" value="TreeGrafter"/>
</dbReference>
<dbReference type="GO" id="GO:0046872">
    <property type="term" value="F:metal ion binding"/>
    <property type="evidence" value="ECO:0007669"/>
    <property type="project" value="UniProtKB-KW"/>
</dbReference>
<dbReference type="SUPFAM" id="SSF55811">
    <property type="entry name" value="Nudix"/>
    <property type="match status" value="1"/>
</dbReference>
<evidence type="ECO:0000256" key="21">
    <source>
        <dbReference type="ARBA" id="ARBA00053094"/>
    </source>
</evidence>
<proteinExistence type="inferred from homology"/>
<evidence type="ECO:0000256" key="16">
    <source>
        <dbReference type="ARBA" id="ARBA00031927"/>
    </source>
</evidence>
<gene>
    <name evidence="23" type="ORF">EVOR1521_LOCUS3557</name>
</gene>
<evidence type="ECO:0000256" key="20">
    <source>
        <dbReference type="ARBA" id="ARBA00049032"/>
    </source>
</evidence>
<evidence type="ECO:0000256" key="4">
    <source>
        <dbReference type="ARBA" id="ARBA00022723"/>
    </source>
</evidence>
<dbReference type="Proteomes" id="UP001178507">
    <property type="component" value="Unassembled WGS sequence"/>
</dbReference>
<dbReference type="CDD" id="cd03427">
    <property type="entry name" value="NUDIX_MTH1_Nudt1"/>
    <property type="match status" value="1"/>
</dbReference>
<reference evidence="23" key="1">
    <citation type="submission" date="2023-08" db="EMBL/GenBank/DDBJ databases">
        <authorList>
            <person name="Chen Y."/>
            <person name="Shah S."/>
            <person name="Dougan E. K."/>
            <person name="Thang M."/>
            <person name="Chan C."/>
        </authorList>
    </citation>
    <scope>NUCLEOTIDE SEQUENCE</scope>
</reference>
<evidence type="ECO:0000313" key="24">
    <source>
        <dbReference type="Proteomes" id="UP001178507"/>
    </source>
</evidence>
<comment type="caution">
    <text evidence="23">The sequence shown here is derived from an EMBL/GenBank/DDBJ whole genome shotgun (WGS) entry which is preliminary data.</text>
</comment>
<comment type="catalytic activity">
    <reaction evidence="18">
        <text>N(6)-methyl-ATP + H2O = N(6)-methyl-AMP + diphosphate + H(+)</text>
        <dbReference type="Rhea" id="RHEA:67608"/>
        <dbReference type="ChEBI" id="CHEBI:15377"/>
        <dbReference type="ChEBI" id="CHEBI:15378"/>
        <dbReference type="ChEBI" id="CHEBI:33019"/>
        <dbReference type="ChEBI" id="CHEBI:144842"/>
        <dbReference type="ChEBI" id="CHEBI:172873"/>
    </reaction>
    <physiologicalReaction direction="left-to-right" evidence="18">
        <dbReference type="Rhea" id="RHEA:67609"/>
    </physiologicalReaction>
</comment>
<dbReference type="Pfam" id="PF00293">
    <property type="entry name" value="NUDIX"/>
    <property type="match status" value="1"/>
</dbReference>
<comment type="catalytic activity">
    <reaction evidence="7">
        <text>8-oxo-dATP + H2O = 8-oxo-dAMP + diphosphate + H(+)</text>
        <dbReference type="Rhea" id="RHEA:65396"/>
        <dbReference type="ChEBI" id="CHEBI:15377"/>
        <dbReference type="ChEBI" id="CHEBI:15378"/>
        <dbReference type="ChEBI" id="CHEBI:33019"/>
        <dbReference type="ChEBI" id="CHEBI:71361"/>
        <dbReference type="ChEBI" id="CHEBI:172871"/>
    </reaction>
    <physiologicalReaction direction="left-to-right" evidence="7">
        <dbReference type="Rhea" id="RHEA:65397"/>
    </physiologicalReaction>
</comment>
<evidence type="ECO:0000256" key="3">
    <source>
        <dbReference type="ARBA" id="ARBA00011245"/>
    </source>
</evidence>
<sequence>MESREKTVLTLTIYPRRPSANLVLLGLKKRGFGEGKLNGFGGKLEPNESLEESAVRELREECGLSSKCADLTWRGRLTYLYDTKPKAMEVNVFDLETWQGEVQETEEMKPAWFCHRDIPLRSMWADDEHWLLQYLDGHLATPFVGRFRFKGHEGPDSWDIREHYVASLCPASVPRMSEPLPGSAMVVSTVSFINSPSARPLESFIRYHLAKGFARVMIFVDSPEDRATLDVVRRFPAARVLSKIRGPELLEEQRQACPSYGKLCDFQSEVSGRQLLDAELAMDLAPGLGCRWLVCLDSDELFCTEKPSVVPHFEELEEKYVYQMSYLNHEGVPEQMDTVDYFATVTLFKKHQFAVPLTAPARGALRFWMSRSQRGHFFLFYDNGKSACRTGCGAVPLSQHLWRLPSGYQSCTALADPRNMDVHGFRECADPCVLHFPICGVKWFTAKYKTLGSFPDKWLGRVPLSESFHTDARSLACGPSAETQLEEAFKQEVLLEDAMEATRQVDCGACTRSSSHAQLLDAVQSAADGIADGPNKEATKKTASHEVLDHETLVGIEKGWVLSKAMGYL</sequence>
<dbReference type="PRINTS" id="PR01403">
    <property type="entry name" value="8OXTPHPHTASE"/>
</dbReference>
<evidence type="ECO:0000256" key="9">
    <source>
        <dbReference type="ARBA" id="ARBA00024486"/>
    </source>
</evidence>
<evidence type="ECO:0000256" key="13">
    <source>
        <dbReference type="ARBA" id="ARBA00029673"/>
    </source>
</evidence>
<comment type="subunit">
    <text evidence="3">Monomer.</text>
</comment>
<keyword evidence="6" id="KW-0460">Magnesium</keyword>
<dbReference type="InterPro" id="IPR000086">
    <property type="entry name" value="NUDIX_hydrolase_dom"/>
</dbReference>
<dbReference type="GO" id="GO:0008413">
    <property type="term" value="F:8-oxo-7,8-dihydroguanosine triphosphate pyrophosphatase activity"/>
    <property type="evidence" value="ECO:0007669"/>
    <property type="project" value="InterPro"/>
</dbReference>
<organism evidence="23 24">
    <name type="scientific">Effrenium voratum</name>
    <dbReference type="NCBI Taxonomy" id="2562239"/>
    <lineage>
        <taxon>Eukaryota</taxon>
        <taxon>Sar</taxon>
        <taxon>Alveolata</taxon>
        <taxon>Dinophyceae</taxon>
        <taxon>Suessiales</taxon>
        <taxon>Symbiodiniaceae</taxon>
        <taxon>Effrenium</taxon>
    </lineage>
</organism>
<comment type="catalytic activity">
    <reaction evidence="20">
        <text>N(6)-methyl-dATP + H2O = N(6)-methyl-dAMP + diphosphate + H(+)</text>
        <dbReference type="Rhea" id="RHEA:67604"/>
        <dbReference type="ChEBI" id="CHEBI:15377"/>
        <dbReference type="ChEBI" id="CHEBI:15378"/>
        <dbReference type="ChEBI" id="CHEBI:33019"/>
        <dbReference type="ChEBI" id="CHEBI:169976"/>
        <dbReference type="ChEBI" id="CHEBI:172872"/>
    </reaction>
    <physiologicalReaction direction="left-to-right" evidence="20">
        <dbReference type="Rhea" id="RHEA:67605"/>
    </physiologicalReaction>
</comment>
<dbReference type="PANTHER" id="PTHR43758:SF2">
    <property type="entry name" value="OXIDIZED PURINE NUCLEOSIDE TRIPHOSPHATE HYDROLASE"/>
    <property type="match status" value="1"/>
</dbReference>
<dbReference type="GO" id="GO:0008828">
    <property type="term" value="F:dATP diphosphatase activity"/>
    <property type="evidence" value="ECO:0007669"/>
    <property type="project" value="UniProtKB-EC"/>
</dbReference>
<evidence type="ECO:0000256" key="6">
    <source>
        <dbReference type="ARBA" id="ARBA00022842"/>
    </source>
</evidence>
<dbReference type="AlphaFoldDB" id="A0AA36HRA9"/>
<name>A0AA36HRA9_9DINO</name>
<evidence type="ECO:0000256" key="14">
    <source>
        <dbReference type="ARBA" id="ARBA00030634"/>
    </source>
</evidence>
<protein>
    <recommendedName>
        <fullName evidence="12">Oxidized purine nucleoside triphosphate hydrolase</fullName>
        <ecNumber evidence="11">3.6.1.56</ecNumber>
    </recommendedName>
    <alternativeName>
        <fullName evidence="16">2-hydroxy-dATP diphosphatase</fullName>
    </alternativeName>
    <alternativeName>
        <fullName evidence="15">7,8-dihydro-8-oxoguanine triphosphatase</fullName>
    </alternativeName>
    <alternativeName>
        <fullName evidence="14">8-oxo-dGTPase</fullName>
    </alternativeName>
    <alternativeName>
        <fullName evidence="17">Methylated purine nucleoside triphosphate hydrolase</fullName>
    </alternativeName>
    <alternativeName>
        <fullName evidence="13">Nucleoside diphosphate-linked moiety X motif 1</fullName>
    </alternativeName>
</protein>
<evidence type="ECO:0000256" key="8">
    <source>
        <dbReference type="ARBA" id="ARBA00024459"/>
    </source>
</evidence>
<dbReference type="PANTHER" id="PTHR43758">
    <property type="entry name" value="7,8-DIHYDRO-8-OXOGUANINE TRIPHOSPHATASE"/>
    <property type="match status" value="1"/>
</dbReference>
<dbReference type="InterPro" id="IPR003563">
    <property type="entry name" value="8ODP"/>
</dbReference>
<evidence type="ECO:0000256" key="19">
    <source>
        <dbReference type="ARBA" id="ARBA00048894"/>
    </source>
</evidence>
<dbReference type="Gene3D" id="3.90.79.10">
    <property type="entry name" value="Nucleoside Triphosphate Pyrophosphohydrolase"/>
    <property type="match status" value="1"/>
</dbReference>
<keyword evidence="24" id="KW-1185">Reference proteome</keyword>
<accession>A0AA36HRA9</accession>
<evidence type="ECO:0000256" key="5">
    <source>
        <dbReference type="ARBA" id="ARBA00022801"/>
    </source>
</evidence>
<evidence type="ECO:0000256" key="10">
    <source>
        <dbReference type="ARBA" id="ARBA00024596"/>
    </source>
</evidence>
<keyword evidence="5" id="KW-0378">Hydrolase</keyword>
<dbReference type="EMBL" id="CAUJNA010000220">
    <property type="protein sequence ID" value="CAJ1373842.1"/>
    <property type="molecule type" value="Genomic_DNA"/>
</dbReference>
<keyword evidence="4" id="KW-0479">Metal-binding</keyword>
<comment type="catalytic activity">
    <reaction evidence="9">
        <text>8-oxo-dGTP + H2O = 8-oxo-dGMP + diphosphate + H(+)</text>
        <dbReference type="Rhea" id="RHEA:31575"/>
        <dbReference type="ChEBI" id="CHEBI:15377"/>
        <dbReference type="ChEBI" id="CHEBI:15378"/>
        <dbReference type="ChEBI" id="CHEBI:33019"/>
        <dbReference type="ChEBI" id="CHEBI:63224"/>
        <dbReference type="ChEBI" id="CHEBI:77896"/>
    </reaction>
    <physiologicalReaction direction="left-to-right" evidence="9">
        <dbReference type="Rhea" id="RHEA:31576"/>
    </physiologicalReaction>
</comment>
<evidence type="ECO:0000259" key="22">
    <source>
        <dbReference type="PROSITE" id="PS51462"/>
    </source>
</evidence>
<evidence type="ECO:0000313" key="23">
    <source>
        <dbReference type="EMBL" id="CAJ1373842.1"/>
    </source>
</evidence>
<comment type="similarity">
    <text evidence="2">Belongs to the Nudix hydrolase family.</text>
</comment>
<comment type="catalytic activity">
    <reaction evidence="8">
        <text>2-oxo-dATP + H2O = 2-oxo-dAMP + diphosphate + H(+)</text>
        <dbReference type="Rhea" id="RHEA:31583"/>
        <dbReference type="ChEBI" id="CHEBI:15377"/>
        <dbReference type="ChEBI" id="CHEBI:15378"/>
        <dbReference type="ChEBI" id="CHEBI:33019"/>
        <dbReference type="ChEBI" id="CHEBI:63212"/>
        <dbReference type="ChEBI" id="CHEBI:77897"/>
        <dbReference type="EC" id="3.6.1.56"/>
    </reaction>
    <physiologicalReaction direction="left-to-right" evidence="8">
        <dbReference type="Rhea" id="RHEA:31584"/>
    </physiologicalReaction>
</comment>
<evidence type="ECO:0000256" key="2">
    <source>
        <dbReference type="ARBA" id="ARBA00005582"/>
    </source>
</evidence>